<dbReference type="Proteomes" id="UP000007798">
    <property type="component" value="Unassembled WGS sequence"/>
</dbReference>
<dbReference type="EMBL" id="CH963847">
    <property type="protein sequence ID" value="KRF97656.1"/>
    <property type="molecule type" value="Genomic_DNA"/>
</dbReference>
<gene>
    <name evidence="1" type="primary">Dwil\GK28039</name>
    <name evidence="1" type="ORF">Dwil_GK28039</name>
</gene>
<proteinExistence type="predicted"/>
<evidence type="ECO:0000313" key="2">
    <source>
        <dbReference type="Proteomes" id="UP000007798"/>
    </source>
</evidence>
<dbReference type="InParanoid" id="A0A0Q9WZP6"/>
<evidence type="ECO:0000313" key="1">
    <source>
        <dbReference type="EMBL" id="KRF97656.1"/>
    </source>
</evidence>
<name>A0A0Q9WZP6_DROWI</name>
<accession>A0A0Q9WZP6</accession>
<keyword evidence="2" id="KW-1185">Reference proteome</keyword>
<protein>
    <submittedName>
        <fullName evidence="1">Uncharacterized protein</fullName>
    </submittedName>
</protein>
<organism evidence="1 2">
    <name type="scientific">Drosophila willistoni</name>
    <name type="common">Fruit fly</name>
    <dbReference type="NCBI Taxonomy" id="7260"/>
    <lineage>
        <taxon>Eukaryota</taxon>
        <taxon>Metazoa</taxon>
        <taxon>Ecdysozoa</taxon>
        <taxon>Arthropoda</taxon>
        <taxon>Hexapoda</taxon>
        <taxon>Insecta</taxon>
        <taxon>Pterygota</taxon>
        <taxon>Neoptera</taxon>
        <taxon>Endopterygota</taxon>
        <taxon>Diptera</taxon>
        <taxon>Brachycera</taxon>
        <taxon>Muscomorpha</taxon>
        <taxon>Ephydroidea</taxon>
        <taxon>Drosophilidae</taxon>
        <taxon>Drosophila</taxon>
        <taxon>Sophophora</taxon>
    </lineage>
</organism>
<dbReference type="AlphaFoldDB" id="A0A0Q9WZP6"/>
<reference evidence="1 2" key="1">
    <citation type="journal article" date="2007" name="Nature">
        <title>Evolution of genes and genomes on the Drosophila phylogeny.</title>
        <authorList>
            <consortium name="Drosophila 12 Genomes Consortium"/>
            <person name="Clark A.G."/>
            <person name="Eisen M.B."/>
            <person name="Smith D.R."/>
            <person name="Bergman C.M."/>
            <person name="Oliver B."/>
            <person name="Markow T.A."/>
            <person name="Kaufman T.C."/>
            <person name="Kellis M."/>
            <person name="Gelbart W."/>
            <person name="Iyer V.N."/>
            <person name="Pollard D.A."/>
            <person name="Sackton T.B."/>
            <person name="Larracuente A.M."/>
            <person name="Singh N.D."/>
            <person name="Abad J.P."/>
            <person name="Abt D.N."/>
            <person name="Adryan B."/>
            <person name="Aguade M."/>
            <person name="Akashi H."/>
            <person name="Anderson W.W."/>
            <person name="Aquadro C.F."/>
            <person name="Ardell D.H."/>
            <person name="Arguello R."/>
            <person name="Artieri C.G."/>
            <person name="Barbash D.A."/>
            <person name="Barker D."/>
            <person name="Barsanti P."/>
            <person name="Batterham P."/>
            <person name="Batzoglou S."/>
            <person name="Begun D."/>
            <person name="Bhutkar A."/>
            <person name="Blanco E."/>
            <person name="Bosak S.A."/>
            <person name="Bradley R.K."/>
            <person name="Brand A.D."/>
            <person name="Brent M.R."/>
            <person name="Brooks A.N."/>
            <person name="Brown R.H."/>
            <person name="Butlin R.K."/>
            <person name="Caggese C."/>
            <person name="Calvi B.R."/>
            <person name="Bernardo de Carvalho A."/>
            <person name="Caspi A."/>
            <person name="Castrezana S."/>
            <person name="Celniker S.E."/>
            <person name="Chang J.L."/>
            <person name="Chapple C."/>
            <person name="Chatterji S."/>
            <person name="Chinwalla A."/>
            <person name="Civetta A."/>
            <person name="Clifton S.W."/>
            <person name="Comeron J.M."/>
            <person name="Costello J.C."/>
            <person name="Coyne J.A."/>
            <person name="Daub J."/>
            <person name="David R.G."/>
            <person name="Delcher A.L."/>
            <person name="Delehaunty K."/>
            <person name="Do C.B."/>
            <person name="Ebling H."/>
            <person name="Edwards K."/>
            <person name="Eickbush T."/>
            <person name="Evans J.D."/>
            <person name="Filipski A."/>
            <person name="Findeiss S."/>
            <person name="Freyhult E."/>
            <person name="Fulton L."/>
            <person name="Fulton R."/>
            <person name="Garcia A.C."/>
            <person name="Gardiner A."/>
            <person name="Garfield D.A."/>
            <person name="Garvin B.E."/>
            <person name="Gibson G."/>
            <person name="Gilbert D."/>
            <person name="Gnerre S."/>
            <person name="Godfrey J."/>
            <person name="Good R."/>
            <person name="Gotea V."/>
            <person name="Gravely B."/>
            <person name="Greenberg A.J."/>
            <person name="Griffiths-Jones S."/>
            <person name="Gross S."/>
            <person name="Guigo R."/>
            <person name="Gustafson E.A."/>
            <person name="Haerty W."/>
            <person name="Hahn M.W."/>
            <person name="Halligan D.L."/>
            <person name="Halpern A.L."/>
            <person name="Halter G.M."/>
            <person name="Han M.V."/>
            <person name="Heger A."/>
            <person name="Hillier L."/>
            <person name="Hinrichs A.S."/>
            <person name="Holmes I."/>
            <person name="Hoskins R.A."/>
            <person name="Hubisz M.J."/>
            <person name="Hultmark D."/>
            <person name="Huntley M.A."/>
            <person name="Jaffe D.B."/>
            <person name="Jagadeeshan S."/>
            <person name="Jeck W.R."/>
            <person name="Johnson J."/>
            <person name="Jones C.D."/>
            <person name="Jordan W.C."/>
            <person name="Karpen G.H."/>
            <person name="Kataoka E."/>
            <person name="Keightley P.D."/>
            <person name="Kheradpour P."/>
            <person name="Kirkness E.F."/>
            <person name="Koerich L.B."/>
            <person name="Kristiansen K."/>
            <person name="Kudrna D."/>
            <person name="Kulathinal R.J."/>
            <person name="Kumar S."/>
            <person name="Kwok R."/>
            <person name="Lander E."/>
            <person name="Langley C.H."/>
            <person name="Lapoint R."/>
            <person name="Lazzaro B.P."/>
            <person name="Lee S.J."/>
            <person name="Levesque L."/>
            <person name="Li R."/>
            <person name="Lin C.F."/>
            <person name="Lin M.F."/>
            <person name="Lindblad-Toh K."/>
            <person name="Llopart A."/>
            <person name="Long M."/>
            <person name="Low L."/>
            <person name="Lozovsky E."/>
            <person name="Lu J."/>
            <person name="Luo M."/>
            <person name="Machado C.A."/>
            <person name="Makalowski W."/>
            <person name="Marzo M."/>
            <person name="Matsuda M."/>
            <person name="Matzkin L."/>
            <person name="McAllister B."/>
            <person name="McBride C.S."/>
            <person name="McKernan B."/>
            <person name="McKernan K."/>
            <person name="Mendez-Lago M."/>
            <person name="Minx P."/>
            <person name="Mollenhauer M.U."/>
            <person name="Montooth K."/>
            <person name="Mount S.M."/>
            <person name="Mu X."/>
            <person name="Myers E."/>
            <person name="Negre B."/>
            <person name="Newfeld S."/>
            <person name="Nielsen R."/>
            <person name="Noor M.A."/>
            <person name="O'Grady P."/>
            <person name="Pachter L."/>
            <person name="Papaceit M."/>
            <person name="Parisi M.J."/>
            <person name="Parisi M."/>
            <person name="Parts L."/>
            <person name="Pedersen J.S."/>
            <person name="Pesole G."/>
            <person name="Phillippy A.M."/>
            <person name="Ponting C.P."/>
            <person name="Pop M."/>
            <person name="Porcelli D."/>
            <person name="Powell J.R."/>
            <person name="Prohaska S."/>
            <person name="Pruitt K."/>
            <person name="Puig M."/>
            <person name="Quesneville H."/>
            <person name="Ram K.R."/>
            <person name="Rand D."/>
            <person name="Rasmussen M.D."/>
            <person name="Reed L.K."/>
            <person name="Reenan R."/>
            <person name="Reily A."/>
            <person name="Remington K.A."/>
            <person name="Rieger T.T."/>
            <person name="Ritchie M.G."/>
            <person name="Robin C."/>
            <person name="Rogers Y.H."/>
            <person name="Rohde C."/>
            <person name="Rozas J."/>
            <person name="Rubenfield M.J."/>
            <person name="Ruiz A."/>
            <person name="Russo S."/>
            <person name="Salzberg S.L."/>
            <person name="Sanchez-Gracia A."/>
            <person name="Saranga D.J."/>
            <person name="Sato H."/>
            <person name="Schaeffer S.W."/>
            <person name="Schatz M.C."/>
            <person name="Schlenke T."/>
            <person name="Schwartz R."/>
            <person name="Segarra C."/>
            <person name="Singh R.S."/>
            <person name="Sirot L."/>
            <person name="Sirota M."/>
            <person name="Sisneros N.B."/>
            <person name="Smith C.D."/>
            <person name="Smith T.F."/>
            <person name="Spieth J."/>
            <person name="Stage D.E."/>
            <person name="Stark A."/>
            <person name="Stephan W."/>
            <person name="Strausberg R.L."/>
            <person name="Strempel S."/>
            <person name="Sturgill D."/>
            <person name="Sutton G."/>
            <person name="Sutton G.G."/>
            <person name="Tao W."/>
            <person name="Teichmann S."/>
            <person name="Tobari Y.N."/>
            <person name="Tomimura Y."/>
            <person name="Tsolas J.M."/>
            <person name="Valente V.L."/>
            <person name="Venter E."/>
            <person name="Venter J.C."/>
            <person name="Vicario S."/>
            <person name="Vieira F.G."/>
            <person name="Vilella A.J."/>
            <person name="Villasante A."/>
            <person name="Walenz B."/>
            <person name="Wang J."/>
            <person name="Wasserman M."/>
            <person name="Watts T."/>
            <person name="Wilson D."/>
            <person name="Wilson R.K."/>
            <person name="Wing R.A."/>
            <person name="Wolfner M.F."/>
            <person name="Wong A."/>
            <person name="Wong G.K."/>
            <person name="Wu C.I."/>
            <person name="Wu G."/>
            <person name="Yamamoto D."/>
            <person name="Yang H.P."/>
            <person name="Yang S.P."/>
            <person name="Yorke J.A."/>
            <person name="Yoshida K."/>
            <person name="Zdobnov E."/>
            <person name="Zhang P."/>
            <person name="Zhang Y."/>
            <person name="Zimin A.V."/>
            <person name="Baldwin J."/>
            <person name="Abdouelleil A."/>
            <person name="Abdulkadir J."/>
            <person name="Abebe A."/>
            <person name="Abera B."/>
            <person name="Abreu J."/>
            <person name="Acer S.C."/>
            <person name="Aftuck L."/>
            <person name="Alexander A."/>
            <person name="An P."/>
            <person name="Anderson E."/>
            <person name="Anderson S."/>
            <person name="Arachi H."/>
            <person name="Azer M."/>
            <person name="Bachantsang P."/>
            <person name="Barry A."/>
            <person name="Bayul T."/>
            <person name="Berlin A."/>
            <person name="Bessette D."/>
            <person name="Bloom T."/>
            <person name="Blye J."/>
            <person name="Boguslavskiy L."/>
            <person name="Bonnet C."/>
            <person name="Boukhgalter B."/>
            <person name="Bourzgui I."/>
            <person name="Brown A."/>
            <person name="Cahill P."/>
            <person name="Channer S."/>
            <person name="Cheshatsang Y."/>
            <person name="Chuda L."/>
            <person name="Citroen M."/>
            <person name="Collymore A."/>
            <person name="Cooke P."/>
            <person name="Costello M."/>
            <person name="D'Aco K."/>
            <person name="Daza R."/>
            <person name="De Haan G."/>
            <person name="DeGray S."/>
            <person name="DeMaso C."/>
            <person name="Dhargay N."/>
            <person name="Dooley K."/>
            <person name="Dooley E."/>
            <person name="Doricent M."/>
            <person name="Dorje P."/>
            <person name="Dorjee K."/>
            <person name="Dupes A."/>
            <person name="Elong R."/>
            <person name="Falk J."/>
            <person name="Farina A."/>
            <person name="Faro S."/>
            <person name="Ferguson D."/>
            <person name="Fisher S."/>
            <person name="Foley C.D."/>
            <person name="Franke A."/>
            <person name="Friedrich D."/>
            <person name="Gadbois L."/>
            <person name="Gearin G."/>
            <person name="Gearin C.R."/>
            <person name="Giannoukos G."/>
            <person name="Goode T."/>
            <person name="Graham J."/>
            <person name="Grandbois E."/>
            <person name="Grewal S."/>
            <person name="Gyaltsen K."/>
            <person name="Hafez N."/>
            <person name="Hagos B."/>
            <person name="Hall J."/>
            <person name="Henson C."/>
            <person name="Hollinger A."/>
            <person name="Honan T."/>
            <person name="Huard M.D."/>
            <person name="Hughes L."/>
            <person name="Hurhula B."/>
            <person name="Husby M.E."/>
            <person name="Kamat A."/>
            <person name="Kanga B."/>
            <person name="Kashin S."/>
            <person name="Khazanovich D."/>
            <person name="Kisner P."/>
            <person name="Lance K."/>
            <person name="Lara M."/>
            <person name="Lee W."/>
            <person name="Lennon N."/>
            <person name="Letendre F."/>
            <person name="LeVine R."/>
            <person name="Lipovsky A."/>
            <person name="Liu X."/>
            <person name="Liu J."/>
            <person name="Liu S."/>
            <person name="Lokyitsang T."/>
            <person name="Lokyitsang Y."/>
            <person name="Lubonja R."/>
            <person name="Lui A."/>
            <person name="MacDonald P."/>
            <person name="Magnisalis V."/>
            <person name="Maru K."/>
            <person name="Matthews C."/>
            <person name="McCusker W."/>
            <person name="McDonough S."/>
            <person name="Mehta T."/>
            <person name="Meldrim J."/>
            <person name="Meneus L."/>
            <person name="Mihai O."/>
            <person name="Mihalev A."/>
            <person name="Mihova T."/>
            <person name="Mittelman R."/>
            <person name="Mlenga V."/>
            <person name="Montmayeur A."/>
            <person name="Mulrain L."/>
            <person name="Navidi A."/>
            <person name="Naylor J."/>
            <person name="Negash T."/>
            <person name="Nguyen T."/>
            <person name="Nguyen N."/>
            <person name="Nicol R."/>
            <person name="Norbu C."/>
            <person name="Norbu N."/>
            <person name="Novod N."/>
            <person name="O'Neill B."/>
            <person name="Osman S."/>
            <person name="Markiewicz E."/>
            <person name="Oyono O.L."/>
            <person name="Patti C."/>
            <person name="Phunkhang P."/>
            <person name="Pierre F."/>
            <person name="Priest M."/>
            <person name="Raghuraman S."/>
            <person name="Rege F."/>
            <person name="Reyes R."/>
            <person name="Rise C."/>
            <person name="Rogov P."/>
            <person name="Ross K."/>
            <person name="Ryan E."/>
            <person name="Settipalli S."/>
            <person name="Shea T."/>
            <person name="Sherpa N."/>
            <person name="Shi L."/>
            <person name="Shih D."/>
            <person name="Sparrow T."/>
            <person name="Spaulding J."/>
            <person name="Stalker J."/>
            <person name="Stange-Thomann N."/>
            <person name="Stavropoulos S."/>
            <person name="Stone C."/>
            <person name="Strader C."/>
            <person name="Tesfaye S."/>
            <person name="Thomson T."/>
            <person name="Thoulutsang Y."/>
            <person name="Thoulutsang D."/>
            <person name="Topham K."/>
            <person name="Topping I."/>
            <person name="Tsamla T."/>
            <person name="Vassiliev H."/>
            <person name="Vo A."/>
            <person name="Wangchuk T."/>
            <person name="Wangdi T."/>
            <person name="Weiand M."/>
            <person name="Wilkinson J."/>
            <person name="Wilson A."/>
            <person name="Yadav S."/>
            <person name="Young G."/>
            <person name="Yu Q."/>
            <person name="Zembek L."/>
            <person name="Zhong D."/>
            <person name="Zimmer A."/>
            <person name="Zwirko Z."/>
            <person name="Jaffe D.B."/>
            <person name="Alvarez P."/>
            <person name="Brockman W."/>
            <person name="Butler J."/>
            <person name="Chin C."/>
            <person name="Gnerre S."/>
            <person name="Grabherr M."/>
            <person name="Kleber M."/>
            <person name="Mauceli E."/>
            <person name="MacCallum I."/>
        </authorList>
    </citation>
    <scope>NUCLEOTIDE SEQUENCE [LARGE SCALE GENOMIC DNA]</scope>
    <source>
        <strain evidence="2">Tucson 14030-0811.24</strain>
    </source>
</reference>
<sequence length="55" mass="5376">MMKSAAKATATATEAAAALAATTATATAVLPLFFPPMSVLSACQPASLPAYAAYA</sequence>